<evidence type="ECO:0000313" key="3">
    <source>
        <dbReference type="Proteomes" id="UP000326557"/>
    </source>
</evidence>
<feature type="compositionally biased region" description="Polar residues" evidence="1">
    <location>
        <begin position="185"/>
        <end position="196"/>
    </location>
</feature>
<feature type="compositionally biased region" description="Low complexity" evidence="1">
    <location>
        <begin position="146"/>
        <end position="156"/>
    </location>
</feature>
<name>A0A5E7ICK5_PSEFL</name>
<feature type="compositionally biased region" description="Basic and acidic residues" evidence="1">
    <location>
        <begin position="207"/>
        <end position="220"/>
    </location>
</feature>
<accession>A0A5E7ICK5</accession>
<dbReference type="Gene3D" id="2.180.10.10">
    <property type="entry name" value="RHS repeat-associated core"/>
    <property type="match status" value="1"/>
</dbReference>
<protein>
    <recommendedName>
        <fullName evidence="4">RHS repeat-associated core domain-containing protein</fullName>
    </recommendedName>
</protein>
<proteinExistence type="predicted"/>
<feature type="region of interest" description="Disordered" evidence="1">
    <location>
        <begin position="71"/>
        <end position="164"/>
    </location>
</feature>
<evidence type="ECO:0008006" key="4">
    <source>
        <dbReference type="Google" id="ProtNLM"/>
    </source>
</evidence>
<dbReference type="SUPFAM" id="SSF56399">
    <property type="entry name" value="ADP-ribosylation"/>
    <property type="match status" value="1"/>
</dbReference>
<reference evidence="2 3" key="1">
    <citation type="submission" date="2019-09" db="EMBL/GenBank/DDBJ databases">
        <authorList>
            <person name="Chandra G."/>
            <person name="Truman W A."/>
        </authorList>
    </citation>
    <scope>NUCLEOTIDE SEQUENCE [LARGE SCALE GENOMIC DNA]</scope>
    <source>
        <strain evidence="2">PS704</strain>
    </source>
</reference>
<sequence>MLTGWYLLGNGTRAYSPCLMRFQSPDDLSPFGEGGFNSYGYCGQDPINYVDPTGNLRFFAWFARKLGLSQKSGTPKTVQKNEPPQQAAPGKTGKKKPQVSAGKVKTPARHGRVNDGNIKGGFWDDQSKGIVRRGFEPEKQPRTPVSSPSSEGKGSSLEAPSTGWQIMKERLKKPFLNEDARNLFKPSTSGEGSMFQSHAKAIGKYKSRSEEDMASVRENR</sequence>
<evidence type="ECO:0000256" key="1">
    <source>
        <dbReference type="SAM" id="MobiDB-lite"/>
    </source>
</evidence>
<gene>
    <name evidence="2" type="ORF">PS704_03424</name>
</gene>
<dbReference type="Proteomes" id="UP000326557">
    <property type="component" value="Unassembled WGS sequence"/>
</dbReference>
<dbReference type="NCBIfam" id="TIGR03696">
    <property type="entry name" value="Rhs_assc_core"/>
    <property type="match status" value="1"/>
</dbReference>
<feature type="region of interest" description="Disordered" evidence="1">
    <location>
        <begin position="182"/>
        <end position="220"/>
    </location>
</feature>
<organism evidence="2 3">
    <name type="scientific">Pseudomonas fluorescens</name>
    <dbReference type="NCBI Taxonomy" id="294"/>
    <lineage>
        <taxon>Bacteria</taxon>
        <taxon>Pseudomonadati</taxon>
        <taxon>Pseudomonadota</taxon>
        <taxon>Gammaproteobacteria</taxon>
        <taxon>Pseudomonadales</taxon>
        <taxon>Pseudomonadaceae</taxon>
        <taxon>Pseudomonas</taxon>
    </lineage>
</organism>
<dbReference type="AlphaFoldDB" id="A0A5E7ICK5"/>
<evidence type="ECO:0000313" key="2">
    <source>
        <dbReference type="EMBL" id="VVO10690.1"/>
    </source>
</evidence>
<dbReference type="EMBL" id="CABVHP010000009">
    <property type="protein sequence ID" value="VVO10690.1"/>
    <property type="molecule type" value="Genomic_DNA"/>
</dbReference>
<feature type="compositionally biased region" description="Polar residues" evidence="1">
    <location>
        <begin position="71"/>
        <end position="84"/>
    </location>
</feature>
<dbReference type="InterPro" id="IPR022385">
    <property type="entry name" value="Rhs_assc_core"/>
</dbReference>